<keyword evidence="2" id="KW-1185">Reference proteome</keyword>
<dbReference type="Proteomes" id="UP000318815">
    <property type="component" value="Unassembled WGS sequence"/>
</dbReference>
<reference evidence="1 2" key="1">
    <citation type="submission" date="2019-08" db="EMBL/GenBank/DDBJ databases">
        <title>Whole genome sequencing of chitin degrading bacteria Chitinophaga pinensis YS16.</title>
        <authorList>
            <person name="Singh R.P."/>
            <person name="Manchanda G."/>
            <person name="Maurya I.K."/>
            <person name="Joshi N.K."/>
            <person name="Srivastava A.K."/>
        </authorList>
    </citation>
    <scope>NUCLEOTIDE SEQUENCE [LARGE SCALE GENOMIC DNA]</scope>
    <source>
        <strain evidence="1 2">YS-16</strain>
    </source>
</reference>
<dbReference type="EMBL" id="VOHS01000088">
    <property type="protein sequence ID" value="TWV89592.1"/>
    <property type="molecule type" value="Genomic_DNA"/>
</dbReference>
<accession>A0A5C6LNB1</accession>
<proteinExistence type="predicted"/>
<gene>
    <name evidence="1" type="ORF">FEF09_29870</name>
</gene>
<evidence type="ECO:0000313" key="1">
    <source>
        <dbReference type="EMBL" id="TWV89592.1"/>
    </source>
</evidence>
<organism evidence="1 2">
    <name type="scientific">Chitinophaga pinensis</name>
    <dbReference type="NCBI Taxonomy" id="79329"/>
    <lineage>
        <taxon>Bacteria</taxon>
        <taxon>Pseudomonadati</taxon>
        <taxon>Bacteroidota</taxon>
        <taxon>Chitinophagia</taxon>
        <taxon>Chitinophagales</taxon>
        <taxon>Chitinophagaceae</taxon>
        <taxon>Chitinophaga</taxon>
    </lineage>
</organism>
<name>A0A5C6LNB1_9BACT</name>
<protein>
    <submittedName>
        <fullName evidence="1">ABC transporter permease</fullName>
    </submittedName>
</protein>
<comment type="caution">
    <text evidence="1">The sequence shown here is derived from an EMBL/GenBank/DDBJ whole genome shotgun (WGS) entry which is preliminary data.</text>
</comment>
<sequence>MIETLGIEMAAGQTFSRHFGAETDKIIFNEAAIKAMGITDPIGKIIDFRGKKFQIKGVTKLPFSVIA</sequence>
<dbReference type="RefSeq" id="WP_146308520.1">
    <property type="nucleotide sequence ID" value="NZ_VOHS01000088.1"/>
</dbReference>
<evidence type="ECO:0000313" key="2">
    <source>
        <dbReference type="Proteomes" id="UP000318815"/>
    </source>
</evidence>
<dbReference type="AlphaFoldDB" id="A0A5C6LNB1"/>